<sequence>MKLLVMLGLLTNAVWGGCPHPRADGSQFRALEGCLINRMYAPQCGSDGCNYVNGDAVRCANTFALTRNLPGVEMSHFGMCEEDKEEDNMIEDISADKGNGTDAPA</sequence>
<keyword evidence="1" id="KW-0732">Signal</keyword>
<protein>
    <submittedName>
        <fullName evidence="2">Uncharacterized protein</fullName>
    </submittedName>
</protein>
<gene>
    <name evidence="2" type="ORF">MNOR_LOCUS27578</name>
</gene>
<accession>A0AAV2RR70</accession>
<keyword evidence="3" id="KW-1185">Reference proteome</keyword>
<organism evidence="2 3">
    <name type="scientific">Meganyctiphanes norvegica</name>
    <name type="common">Northern krill</name>
    <name type="synonym">Thysanopoda norvegica</name>
    <dbReference type="NCBI Taxonomy" id="48144"/>
    <lineage>
        <taxon>Eukaryota</taxon>
        <taxon>Metazoa</taxon>
        <taxon>Ecdysozoa</taxon>
        <taxon>Arthropoda</taxon>
        <taxon>Crustacea</taxon>
        <taxon>Multicrustacea</taxon>
        <taxon>Malacostraca</taxon>
        <taxon>Eumalacostraca</taxon>
        <taxon>Eucarida</taxon>
        <taxon>Euphausiacea</taxon>
        <taxon>Euphausiidae</taxon>
        <taxon>Meganyctiphanes</taxon>
    </lineage>
</organism>
<name>A0AAV2RR70_MEGNR</name>
<evidence type="ECO:0000313" key="3">
    <source>
        <dbReference type="Proteomes" id="UP001497623"/>
    </source>
</evidence>
<feature type="chain" id="PRO_5043988104" evidence="1">
    <location>
        <begin position="17"/>
        <end position="105"/>
    </location>
</feature>
<dbReference type="PROSITE" id="PS51257">
    <property type="entry name" value="PROKAR_LIPOPROTEIN"/>
    <property type="match status" value="1"/>
</dbReference>
<dbReference type="SUPFAM" id="SSF100895">
    <property type="entry name" value="Kazal-type serine protease inhibitors"/>
    <property type="match status" value="1"/>
</dbReference>
<dbReference type="InterPro" id="IPR036058">
    <property type="entry name" value="Kazal_dom_sf"/>
</dbReference>
<dbReference type="Gene3D" id="3.30.60.30">
    <property type="match status" value="1"/>
</dbReference>
<comment type="caution">
    <text evidence="2">The sequence shown here is derived from an EMBL/GenBank/DDBJ whole genome shotgun (WGS) entry which is preliminary data.</text>
</comment>
<dbReference type="Proteomes" id="UP001497623">
    <property type="component" value="Unassembled WGS sequence"/>
</dbReference>
<feature type="signal peptide" evidence="1">
    <location>
        <begin position="1"/>
        <end position="16"/>
    </location>
</feature>
<evidence type="ECO:0000313" key="2">
    <source>
        <dbReference type="EMBL" id="CAL4135328.1"/>
    </source>
</evidence>
<proteinExistence type="predicted"/>
<reference evidence="2 3" key="1">
    <citation type="submission" date="2024-05" db="EMBL/GenBank/DDBJ databases">
        <authorList>
            <person name="Wallberg A."/>
        </authorList>
    </citation>
    <scope>NUCLEOTIDE SEQUENCE [LARGE SCALE GENOMIC DNA]</scope>
</reference>
<dbReference type="EMBL" id="CAXKWB010029257">
    <property type="protein sequence ID" value="CAL4135328.1"/>
    <property type="molecule type" value="Genomic_DNA"/>
</dbReference>
<evidence type="ECO:0000256" key="1">
    <source>
        <dbReference type="SAM" id="SignalP"/>
    </source>
</evidence>
<dbReference type="AlphaFoldDB" id="A0AAV2RR70"/>